<evidence type="ECO:0000256" key="3">
    <source>
        <dbReference type="ARBA" id="ARBA00023163"/>
    </source>
</evidence>
<accession>A0A318Q970</accession>
<dbReference type="Gene3D" id="1.10.10.10">
    <property type="entry name" value="Winged helix-like DNA-binding domain superfamily/Winged helix DNA-binding domain"/>
    <property type="match status" value="1"/>
</dbReference>
<name>A0A318Q970_9PROT</name>
<proteinExistence type="predicted"/>
<dbReference type="EMBL" id="PRCW01000038">
    <property type="protein sequence ID" value="PYD48379.1"/>
    <property type="molecule type" value="Genomic_DNA"/>
</dbReference>
<organism evidence="7 8">
    <name type="scientific">Novacetimonas pomaceti</name>
    <dbReference type="NCBI Taxonomy" id="2021998"/>
    <lineage>
        <taxon>Bacteria</taxon>
        <taxon>Pseudomonadati</taxon>
        <taxon>Pseudomonadota</taxon>
        <taxon>Alphaproteobacteria</taxon>
        <taxon>Acetobacterales</taxon>
        <taxon>Acetobacteraceae</taxon>
        <taxon>Novacetimonas</taxon>
    </lineage>
</organism>
<reference evidence="7 8" key="1">
    <citation type="submission" date="2017-07" db="EMBL/GenBank/DDBJ databases">
        <title>A draft genome sequence of Komagataeibacter sp. T5K1.</title>
        <authorList>
            <person name="Skraban J."/>
            <person name="Cleenwerck I."/>
            <person name="Vandamme P."/>
            <person name="Trcek J."/>
        </authorList>
    </citation>
    <scope>NUCLEOTIDE SEQUENCE [LARGE SCALE GENOMIC DNA]</scope>
    <source>
        <strain evidence="7 8">T5K1</strain>
    </source>
</reference>
<dbReference type="Pfam" id="PF00392">
    <property type="entry name" value="GntR"/>
    <property type="match status" value="1"/>
</dbReference>
<keyword evidence="4" id="KW-0175">Coiled coil</keyword>
<dbReference type="Pfam" id="PF07729">
    <property type="entry name" value="FCD"/>
    <property type="match status" value="1"/>
</dbReference>
<dbReference type="PROSITE" id="PS50949">
    <property type="entry name" value="HTH_GNTR"/>
    <property type="match status" value="1"/>
</dbReference>
<keyword evidence="2" id="KW-0238">DNA-binding</keyword>
<dbReference type="InterPro" id="IPR011711">
    <property type="entry name" value="GntR_C"/>
</dbReference>
<feature type="domain" description="HTH gntR-type" evidence="5">
    <location>
        <begin position="14"/>
        <end position="82"/>
    </location>
</feature>
<comment type="caution">
    <text evidence="7">The sequence shown here is derived from an EMBL/GenBank/DDBJ whole genome shotgun (WGS) entry which is preliminary data.</text>
</comment>
<dbReference type="Gene3D" id="1.20.120.530">
    <property type="entry name" value="GntR ligand-binding domain-like"/>
    <property type="match status" value="1"/>
</dbReference>
<evidence type="ECO:0000256" key="1">
    <source>
        <dbReference type="ARBA" id="ARBA00023015"/>
    </source>
</evidence>
<dbReference type="CDD" id="cd07377">
    <property type="entry name" value="WHTH_GntR"/>
    <property type="match status" value="1"/>
</dbReference>
<keyword evidence="9" id="KW-1185">Reference proteome</keyword>
<evidence type="ECO:0000313" key="8">
    <source>
        <dbReference type="Proteomes" id="UP000247609"/>
    </source>
</evidence>
<feature type="coiled-coil region" evidence="4">
    <location>
        <begin position="107"/>
        <end position="137"/>
    </location>
</feature>
<keyword evidence="1" id="KW-0805">Transcription regulation</keyword>
<dbReference type="Proteomes" id="UP000248116">
    <property type="component" value="Unassembled WGS sequence"/>
</dbReference>
<dbReference type="SMART" id="SM00895">
    <property type="entry name" value="FCD"/>
    <property type="match status" value="1"/>
</dbReference>
<dbReference type="AlphaFoldDB" id="A0A318Q970"/>
<dbReference type="GO" id="GO:0003700">
    <property type="term" value="F:DNA-binding transcription factor activity"/>
    <property type="evidence" value="ECO:0007669"/>
    <property type="project" value="InterPro"/>
</dbReference>
<dbReference type="InterPro" id="IPR000524">
    <property type="entry name" value="Tscrpt_reg_HTH_GntR"/>
</dbReference>
<dbReference type="PRINTS" id="PR00035">
    <property type="entry name" value="HTHGNTR"/>
</dbReference>
<dbReference type="Proteomes" id="UP000247609">
    <property type="component" value="Unassembled WGS sequence"/>
</dbReference>
<dbReference type="SMART" id="SM00345">
    <property type="entry name" value="HTH_GNTR"/>
    <property type="match status" value="1"/>
</dbReference>
<dbReference type="InterPro" id="IPR008920">
    <property type="entry name" value="TF_FadR/GntR_C"/>
</dbReference>
<evidence type="ECO:0000256" key="4">
    <source>
        <dbReference type="SAM" id="Coils"/>
    </source>
</evidence>
<gene>
    <name evidence="6" type="ORF">C3920_04935</name>
    <name evidence="7" type="ORF">CFR71_10025</name>
</gene>
<evidence type="ECO:0000256" key="2">
    <source>
        <dbReference type="ARBA" id="ARBA00023125"/>
    </source>
</evidence>
<evidence type="ECO:0000313" key="9">
    <source>
        <dbReference type="Proteomes" id="UP000248116"/>
    </source>
</evidence>
<sequence length="232" mass="25892">MKRPMSSFPPLPRHSLVEQAIAVMRERVAKGEWALGERIPKETELAQLLQVGRNTVREAVRVLSHAGMLEVRQGDGTYVRSRTDPADVMHRISRSGLRDHFELRVVLEAEAARLAALRRTERDLKRLEKLLEARGEKVSDSTDMEAFVARDTAFHLAIAEASHNRALSELYRYFVSEVRRGTHTAVVEPALPEPGLAAHVRILDAIRNQDPAGAERAAREAVTPLLTAMAQA</sequence>
<reference evidence="6 9" key="2">
    <citation type="submission" date="2018-02" db="EMBL/GenBank/DDBJ databases">
        <authorList>
            <person name="Skraban J."/>
            <person name="Trcek J."/>
        </authorList>
    </citation>
    <scope>NUCLEOTIDE SEQUENCE [LARGE SCALE GENOMIC DNA]</scope>
    <source>
        <strain evidence="6 9">AV446</strain>
    </source>
</reference>
<keyword evidence="3" id="KW-0804">Transcription</keyword>
<protein>
    <submittedName>
        <fullName evidence="6">FadR family transcriptional regulator</fullName>
    </submittedName>
    <submittedName>
        <fullName evidence="7">GntR family transcriptional regulator</fullName>
    </submittedName>
</protein>
<dbReference type="SUPFAM" id="SSF46785">
    <property type="entry name" value="Winged helix' DNA-binding domain"/>
    <property type="match status" value="1"/>
</dbReference>
<dbReference type="PANTHER" id="PTHR43537:SF47">
    <property type="entry name" value="REGULATORY PROTEIN GNTR HTH"/>
    <property type="match status" value="1"/>
</dbReference>
<dbReference type="PANTHER" id="PTHR43537">
    <property type="entry name" value="TRANSCRIPTIONAL REGULATOR, GNTR FAMILY"/>
    <property type="match status" value="1"/>
</dbReference>
<evidence type="ECO:0000259" key="5">
    <source>
        <dbReference type="PROSITE" id="PS50949"/>
    </source>
</evidence>
<evidence type="ECO:0000313" key="6">
    <source>
        <dbReference type="EMBL" id="PYD48379.1"/>
    </source>
</evidence>
<dbReference type="EMBL" id="NOXG01000011">
    <property type="protein sequence ID" value="PYD75280.1"/>
    <property type="molecule type" value="Genomic_DNA"/>
</dbReference>
<dbReference type="InterPro" id="IPR036388">
    <property type="entry name" value="WH-like_DNA-bd_sf"/>
</dbReference>
<dbReference type="InterPro" id="IPR036390">
    <property type="entry name" value="WH_DNA-bd_sf"/>
</dbReference>
<dbReference type="GO" id="GO:0003677">
    <property type="term" value="F:DNA binding"/>
    <property type="evidence" value="ECO:0007669"/>
    <property type="project" value="UniProtKB-KW"/>
</dbReference>
<evidence type="ECO:0000313" key="7">
    <source>
        <dbReference type="EMBL" id="PYD75280.1"/>
    </source>
</evidence>
<dbReference type="SUPFAM" id="SSF48008">
    <property type="entry name" value="GntR ligand-binding domain-like"/>
    <property type="match status" value="1"/>
</dbReference>